<protein>
    <recommendedName>
        <fullName evidence="3">Ribosomal protein S18</fullName>
    </recommendedName>
</protein>
<dbReference type="EMBL" id="CAJZBQ010000032">
    <property type="protein sequence ID" value="CAG9322485.1"/>
    <property type="molecule type" value="Genomic_DNA"/>
</dbReference>
<sequence>MISYRDSSSKKKIDNLLLPESNPGSPDKLNQAVPKSFSVLKYSNYVLQPLKVRASLNSEKFSGFMPLKDQGHLKLGLEPIKSVQDFFNEDDSFVSDLVNVLSSPHMPMRQRKIKEFEKIYVPESRMGSSRKLISNPKTGFVAKPRFVPAINQKHIPRITTSRKFKRESYLNHVKYAREFYYDFNLL</sequence>
<evidence type="ECO:0000313" key="2">
    <source>
        <dbReference type="Proteomes" id="UP001162131"/>
    </source>
</evidence>
<dbReference type="Proteomes" id="UP001162131">
    <property type="component" value="Unassembled WGS sequence"/>
</dbReference>
<reference evidence="1" key="1">
    <citation type="submission" date="2021-09" db="EMBL/GenBank/DDBJ databases">
        <authorList>
            <consortium name="AG Swart"/>
            <person name="Singh M."/>
            <person name="Singh A."/>
            <person name="Seah K."/>
            <person name="Emmerich C."/>
        </authorList>
    </citation>
    <scope>NUCLEOTIDE SEQUENCE</scope>
    <source>
        <strain evidence="1">ATCC30299</strain>
    </source>
</reference>
<evidence type="ECO:0000313" key="1">
    <source>
        <dbReference type="EMBL" id="CAG9322485.1"/>
    </source>
</evidence>
<organism evidence="1 2">
    <name type="scientific">Blepharisma stoltei</name>
    <dbReference type="NCBI Taxonomy" id="1481888"/>
    <lineage>
        <taxon>Eukaryota</taxon>
        <taxon>Sar</taxon>
        <taxon>Alveolata</taxon>
        <taxon>Ciliophora</taxon>
        <taxon>Postciliodesmatophora</taxon>
        <taxon>Heterotrichea</taxon>
        <taxon>Heterotrichida</taxon>
        <taxon>Blepharismidae</taxon>
        <taxon>Blepharisma</taxon>
    </lineage>
</organism>
<evidence type="ECO:0008006" key="3">
    <source>
        <dbReference type="Google" id="ProtNLM"/>
    </source>
</evidence>
<keyword evidence="2" id="KW-1185">Reference proteome</keyword>
<dbReference type="AlphaFoldDB" id="A0AAU9JL71"/>
<proteinExistence type="predicted"/>
<name>A0AAU9JL71_9CILI</name>
<gene>
    <name evidence="1" type="ORF">BSTOLATCC_MIC31615</name>
</gene>
<comment type="caution">
    <text evidence="1">The sequence shown here is derived from an EMBL/GenBank/DDBJ whole genome shotgun (WGS) entry which is preliminary data.</text>
</comment>
<accession>A0AAU9JL71</accession>